<feature type="transmembrane region" description="Helical" evidence="7">
    <location>
        <begin position="97"/>
        <end position="115"/>
    </location>
</feature>
<dbReference type="CDD" id="cd17321">
    <property type="entry name" value="MFS_MMR_MDR_like"/>
    <property type="match status" value="1"/>
</dbReference>
<proteinExistence type="predicted"/>
<dbReference type="GO" id="GO:0005886">
    <property type="term" value="C:plasma membrane"/>
    <property type="evidence" value="ECO:0007669"/>
    <property type="project" value="UniProtKB-SubCell"/>
</dbReference>
<feature type="transmembrane region" description="Helical" evidence="7">
    <location>
        <begin position="453"/>
        <end position="471"/>
    </location>
</feature>
<feature type="domain" description="Major facilitator superfamily (MFS) profile" evidence="8">
    <location>
        <begin position="31"/>
        <end position="475"/>
    </location>
</feature>
<dbReference type="InterPro" id="IPR036259">
    <property type="entry name" value="MFS_trans_sf"/>
</dbReference>
<feature type="transmembrane region" description="Helical" evidence="7">
    <location>
        <begin position="185"/>
        <end position="205"/>
    </location>
</feature>
<dbReference type="PANTHER" id="PTHR42718:SF42">
    <property type="entry name" value="EXPORT PROTEIN"/>
    <property type="match status" value="1"/>
</dbReference>
<dbReference type="PROSITE" id="PS50850">
    <property type="entry name" value="MFS"/>
    <property type="match status" value="1"/>
</dbReference>
<comment type="caution">
    <text evidence="9">The sequence shown here is derived from an EMBL/GenBank/DDBJ whole genome shotgun (WGS) entry which is preliminary data.</text>
</comment>
<gene>
    <name evidence="9" type="ORF">FHX34_1021317</name>
</gene>
<evidence type="ECO:0000256" key="7">
    <source>
        <dbReference type="SAM" id="Phobius"/>
    </source>
</evidence>
<organism evidence="9 10">
    <name type="scientific">Actinoplanes teichomyceticus</name>
    <dbReference type="NCBI Taxonomy" id="1867"/>
    <lineage>
        <taxon>Bacteria</taxon>
        <taxon>Bacillati</taxon>
        <taxon>Actinomycetota</taxon>
        <taxon>Actinomycetes</taxon>
        <taxon>Micromonosporales</taxon>
        <taxon>Micromonosporaceae</taxon>
        <taxon>Actinoplanes</taxon>
    </lineage>
</organism>
<keyword evidence="10" id="KW-1185">Reference proteome</keyword>
<dbReference type="InterPro" id="IPR004638">
    <property type="entry name" value="EmrB-like"/>
</dbReference>
<evidence type="ECO:0000256" key="6">
    <source>
        <dbReference type="ARBA" id="ARBA00023136"/>
    </source>
</evidence>
<dbReference type="AlphaFoldDB" id="A0A561WLL3"/>
<dbReference type="InterPro" id="IPR011701">
    <property type="entry name" value="MFS"/>
</dbReference>
<feature type="transmembrane region" description="Helical" evidence="7">
    <location>
        <begin position="323"/>
        <end position="341"/>
    </location>
</feature>
<dbReference type="Gene3D" id="1.20.1250.20">
    <property type="entry name" value="MFS general substrate transporter like domains"/>
    <property type="match status" value="1"/>
</dbReference>
<feature type="transmembrane region" description="Helical" evidence="7">
    <location>
        <begin position="154"/>
        <end position="173"/>
    </location>
</feature>
<feature type="transmembrane region" description="Helical" evidence="7">
    <location>
        <begin position="127"/>
        <end position="147"/>
    </location>
</feature>
<evidence type="ECO:0000256" key="2">
    <source>
        <dbReference type="ARBA" id="ARBA00022448"/>
    </source>
</evidence>
<dbReference type="GO" id="GO:0022857">
    <property type="term" value="F:transmembrane transporter activity"/>
    <property type="evidence" value="ECO:0007669"/>
    <property type="project" value="InterPro"/>
</dbReference>
<keyword evidence="4 7" id="KW-0812">Transmembrane</keyword>
<evidence type="ECO:0000259" key="8">
    <source>
        <dbReference type="PROSITE" id="PS50850"/>
    </source>
</evidence>
<evidence type="ECO:0000256" key="5">
    <source>
        <dbReference type="ARBA" id="ARBA00022989"/>
    </source>
</evidence>
<feature type="transmembrane region" description="Helical" evidence="7">
    <location>
        <begin position="285"/>
        <end position="311"/>
    </location>
</feature>
<dbReference type="NCBIfam" id="TIGR00711">
    <property type="entry name" value="efflux_EmrB"/>
    <property type="match status" value="1"/>
</dbReference>
<keyword evidence="2" id="KW-0813">Transport</keyword>
<evidence type="ECO:0000256" key="3">
    <source>
        <dbReference type="ARBA" id="ARBA00022475"/>
    </source>
</evidence>
<protein>
    <submittedName>
        <fullName evidence="9">EmrB/QacA subfamily drug resistance transporter</fullName>
    </submittedName>
</protein>
<dbReference type="Gene3D" id="1.20.1720.10">
    <property type="entry name" value="Multidrug resistance protein D"/>
    <property type="match status" value="1"/>
</dbReference>
<comment type="subcellular location">
    <subcellularLocation>
        <location evidence="1">Cell membrane</location>
        <topology evidence="1">Multi-pass membrane protein</topology>
    </subcellularLocation>
</comment>
<sequence>MRIQGEVVTTVVPEKPVTRAGARAARPLAAVLAAVGIPTFMVSLDNLVVSTALPVIRTELHASIADLQWFVNAYTLPFAAFLLTAAALGDRLGRRRMFLGGIIVFTLASAAAALATEAWQLTAARAVQGLGGAAITPLALTLLARAVPARLRNAAVGVWGGVTGLGVAVGPVVGGAVADGLHWSWIFWLNVPVGVLAVILAATVLDESRGDGRRLDPIGLALSATGMLLLVWGVVDGPDRGWTSGRVPVMLGAAAALLAGFVFWQARNRTPMLPLRLFRSRGFSVVNAVTLTFSAGAFGSVFLLAQFFQVVQGLSPLQSGLRTLPWTAAPMVVAPLAGLLAGRVGQRVLIVAGQVCLAAGLLWVALTLSATTPYAALIGAFVLAGIGMGLTFAPVSTMVLASVDVAEQGVASGANNTIREFGVAAGVAALSSIFSSLGGFGSLESFIDGTRPAVLTGAAVLAVGAVIALRLPRRA</sequence>
<dbReference type="Pfam" id="PF07690">
    <property type="entry name" value="MFS_1"/>
    <property type="match status" value="1"/>
</dbReference>
<feature type="transmembrane region" description="Helical" evidence="7">
    <location>
        <begin position="348"/>
        <end position="368"/>
    </location>
</feature>
<keyword evidence="6 7" id="KW-0472">Membrane</keyword>
<name>A0A561WLL3_ACTTI</name>
<dbReference type="PRINTS" id="PR01036">
    <property type="entry name" value="TCRTETB"/>
</dbReference>
<feature type="transmembrane region" description="Helical" evidence="7">
    <location>
        <begin position="28"/>
        <end position="49"/>
    </location>
</feature>
<reference evidence="9 10" key="1">
    <citation type="submission" date="2019-06" db="EMBL/GenBank/DDBJ databases">
        <title>Sequencing the genomes of 1000 actinobacteria strains.</title>
        <authorList>
            <person name="Klenk H.-P."/>
        </authorList>
    </citation>
    <scope>NUCLEOTIDE SEQUENCE [LARGE SCALE GENOMIC DNA]</scope>
    <source>
        <strain evidence="9 10">DSM 43866</strain>
    </source>
</reference>
<dbReference type="InterPro" id="IPR020846">
    <property type="entry name" value="MFS_dom"/>
</dbReference>
<feature type="transmembrane region" description="Helical" evidence="7">
    <location>
        <begin position="217"/>
        <end position="235"/>
    </location>
</feature>
<feature type="transmembrane region" description="Helical" evidence="7">
    <location>
        <begin position="421"/>
        <end position="441"/>
    </location>
</feature>
<evidence type="ECO:0000256" key="1">
    <source>
        <dbReference type="ARBA" id="ARBA00004651"/>
    </source>
</evidence>
<evidence type="ECO:0000313" key="9">
    <source>
        <dbReference type="EMBL" id="TWG24757.1"/>
    </source>
</evidence>
<evidence type="ECO:0000313" key="10">
    <source>
        <dbReference type="Proteomes" id="UP000320239"/>
    </source>
</evidence>
<keyword evidence="5 7" id="KW-1133">Transmembrane helix</keyword>
<dbReference type="EMBL" id="VIWY01000002">
    <property type="protein sequence ID" value="TWG24757.1"/>
    <property type="molecule type" value="Genomic_DNA"/>
</dbReference>
<evidence type="ECO:0000256" key="4">
    <source>
        <dbReference type="ARBA" id="ARBA00022692"/>
    </source>
</evidence>
<feature type="transmembrane region" description="Helical" evidence="7">
    <location>
        <begin position="69"/>
        <end position="88"/>
    </location>
</feature>
<dbReference type="PANTHER" id="PTHR42718">
    <property type="entry name" value="MAJOR FACILITATOR SUPERFAMILY MULTIDRUG TRANSPORTER MFSC"/>
    <property type="match status" value="1"/>
</dbReference>
<dbReference type="SUPFAM" id="SSF103473">
    <property type="entry name" value="MFS general substrate transporter"/>
    <property type="match status" value="1"/>
</dbReference>
<feature type="transmembrane region" description="Helical" evidence="7">
    <location>
        <begin position="247"/>
        <end position="264"/>
    </location>
</feature>
<feature type="transmembrane region" description="Helical" evidence="7">
    <location>
        <begin position="374"/>
        <end position="400"/>
    </location>
</feature>
<accession>A0A561WLL3</accession>
<dbReference type="Proteomes" id="UP000320239">
    <property type="component" value="Unassembled WGS sequence"/>
</dbReference>
<keyword evidence="3" id="KW-1003">Cell membrane</keyword>